<protein>
    <submittedName>
        <fullName evidence="7">DNA helicase IV</fullName>
    </submittedName>
</protein>
<dbReference type="GO" id="GO:0005829">
    <property type="term" value="C:cytosol"/>
    <property type="evidence" value="ECO:0007669"/>
    <property type="project" value="TreeGrafter"/>
</dbReference>
<dbReference type="InterPro" id="IPR027785">
    <property type="entry name" value="UvrD-like_helicase_C"/>
</dbReference>
<evidence type="ECO:0000256" key="5">
    <source>
        <dbReference type="PROSITE-ProRule" id="PRU00560"/>
    </source>
</evidence>
<dbReference type="Pfam" id="PF13538">
    <property type="entry name" value="UvrD_C_2"/>
    <property type="match status" value="1"/>
</dbReference>
<keyword evidence="2 5" id="KW-0378">Hydrolase</keyword>
<dbReference type="Proteomes" id="UP000319746">
    <property type="component" value="Unassembled WGS sequence"/>
</dbReference>
<evidence type="ECO:0000256" key="4">
    <source>
        <dbReference type="ARBA" id="ARBA00022840"/>
    </source>
</evidence>
<evidence type="ECO:0000259" key="6">
    <source>
        <dbReference type="PROSITE" id="PS51198"/>
    </source>
</evidence>
<feature type="domain" description="UvrD-like helicase ATP-binding" evidence="6">
    <location>
        <begin position="184"/>
        <end position="597"/>
    </location>
</feature>
<proteinExistence type="predicted"/>
<dbReference type="GO" id="GO:0003677">
    <property type="term" value="F:DNA binding"/>
    <property type="evidence" value="ECO:0007669"/>
    <property type="project" value="InterPro"/>
</dbReference>
<keyword evidence="3 5" id="KW-0347">Helicase</keyword>
<dbReference type="PANTHER" id="PTHR11070:SF45">
    <property type="entry name" value="DNA 3'-5' HELICASE"/>
    <property type="match status" value="1"/>
</dbReference>
<feature type="binding site" evidence="5">
    <location>
        <begin position="205"/>
        <end position="212"/>
    </location>
    <ligand>
        <name>ATP</name>
        <dbReference type="ChEBI" id="CHEBI:30616"/>
    </ligand>
</feature>
<comment type="caution">
    <text evidence="7">The sequence shown here is derived from an EMBL/GenBank/DDBJ whole genome shotgun (WGS) entry which is preliminary data.</text>
</comment>
<evidence type="ECO:0000256" key="3">
    <source>
        <dbReference type="ARBA" id="ARBA00022806"/>
    </source>
</evidence>
<dbReference type="RefSeq" id="WP_141866345.1">
    <property type="nucleotide sequence ID" value="NZ_BAABAN010000005.1"/>
</dbReference>
<evidence type="ECO:0000313" key="7">
    <source>
        <dbReference type="EMBL" id="TQL72889.1"/>
    </source>
</evidence>
<dbReference type="InterPro" id="IPR000212">
    <property type="entry name" value="DNA_helicase_UvrD/REP"/>
</dbReference>
<gene>
    <name evidence="7" type="ORF">FB556_1562</name>
</gene>
<dbReference type="GO" id="GO:0043138">
    <property type="term" value="F:3'-5' DNA helicase activity"/>
    <property type="evidence" value="ECO:0007669"/>
    <property type="project" value="TreeGrafter"/>
</dbReference>
<dbReference type="Gene3D" id="3.40.50.300">
    <property type="entry name" value="P-loop containing nucleotide triphosphate hydrolases"/>
    <property type="match status" value="2"/>
</dbReference>
<evidence type="ECO:0000256" key="1">
    <source>
        <dbReference type="ARBA" id="ARBA00022741"/>
    </source>
</evidence>
<keyword evidence="8" id="KW-1185">Reference proteome</keyword>
<keyword evidence="1 5" id="KW-0547">Nucleotide-binding</keyword>
<dbReference type="AlphaFoldDB" id="A0A543AJY8"/>
<dbReference type="GO" id="GO:0016787">
    <property type="term" value="F:hydrolase activity"/>
    <property type="evidence" value="ECO:0007669"/>
    <property type="project" value="UniProtKB-UniRule"/>
</dbReference>
<dbReference type="PROSITE" id="PS51198">
    <property type="entry name" value="UVRD_HELICASE_ATP_BIND"/>
    <property type="match status" value="1"/>
</dbReference>
<keyword evidence="4 5" id="KW-0067">ATP-binding</keyword>
<dbReference type="EMBL" id="VFOU01000002">
    <property type="protein sequence ID" value="TQL72889.1"/>
    <property type="molecule type" value="Genomic_DNA"/>
</dbReference>
<name>A0A543AJY8_9MICC</name>
<dbReference type="GO" id="GO:0000725">
    <property type="term" value="P:recombinational repair"/>
    <property type="evidence" value="ECO:0007669"/>
    <property type="project" value="TreeGrafter"/>
</dbReference>
<sequence>MTDHYASTDTTSWYQQQLDEERDYVSRLYDRLDVLRDEKKQQLARIQAQGLQGSFQNQSERDSFASLYQDRINQLAAVEEQLVFGRLDTDDEVSRHIGRIGLSDDQQTRILIDWRAPDAAPFYQATAANRQGVARRRHIMMSGRTVESFEDDVLTSTESGQTSQALLSAVSAPRTGAMGDIVSTIQREQDEIIRDAMRGVLVVQGGPGTGKTAVALHRAAYLLYTYRDRLAKSGVLLVGPSEAFMNYIDQVLPSLGETGVVMRSLGTLYPGIEAQPEPDPVAAEIKGRLVMQEVIANAVALRQRNIPKTTWVTVDGIRLRVRPIQIRRAIGHARESGKPHNQAREVFVDHMVRTLYDQMRDIVSPKREDGLVNKADRSYLRQEIRQSRDVRRLLNLCWMPLTPTGLINELLSQPKYLVDAAPMLTASEIRNLLREPKAPFTEADVPLIDEAAVMLGDLVTDVGHGAKKSQQRDLDTAEAALENMHYTLEDIGVDGVVTAEMLAAAQQPEGTWYSIADRAQRDRTWTYGHVVVDEAQELSYMQWRMLFRRSPLRSFTIVGDLAQASGADPSTDWGSVLEPFAPNHWRLAELTVNYRTPARITRAAANVATSAGRRVTTPTALREGDYEPELQYTSPEELEEVLLAAVNRQFQRIPEGLLGVIAVGEDYSQVQPVLEERYPGQIWTGTGRRRDRNIALVTAQNAKGLEYDAVIIVEPQNLVHDAGDSVGNLYVAMTRATQTLTLITTASEAQLPAGLRDIKIPNS</sequence>
<evidence type="ECO:0000313" key="8">
    <source>
        <dbReference type="Proteomes" id="UP000319746"/>
    </source>
</evidence>
<dbReference type="InterPro" id="IPR014016">
    <property type="entry name" value="UvrD-like_ATP-bd"/>
</dbReference>
<dbReference type="SUPFAM" id="SSF52540">
    <property type="entry name" value="P-loop containing nucleoside triphosphate hydrolases"/>
    <property type="match status" value="1"/>
</dbReference>
<organism evidence="7 8">
    <name type="scientific">Enteractinococcus coprophilus</name>
    <dbReference type="NCBI Taxonomy" id="1027633"/>
    <lineage>
        <taxon>Bacteria</taxon>
        <taxon>Bacillati</taxon>
        <taxon>Actinomycetota</taxon>
        <taxon>Actinomycetes</taxon>
        <taxon>Micrococcales</taxon>
        <taxon>Micrococcaceae</taxon>
    </lineage>
</organism>
<reference evidence="7 8" key="1">
    <citation type="submission" date="2019-06" db="EMBL/GenBank/DDBJ databases">
        <title>Sequencing the genomes of 1000 actinobacteria strains.</title>
        <authorList>
            <person name="Klenk H.-P."/>
        </authorList>
    </citation>
    <scope>NUCLEOTIDE SEQUENCE [LARGE SCALE GENOMIC DNA]</scope>
    <source>
        <strain evidence="7 8">DSM 24083</strain>
    </source>
</reference>
<dbReference type="PANTHER" id="PTHR11070">
    <property type="entry name" value="UVRD / RECB / PCRA DNA HELICASE FAMILY MEMBER"/>
    <property type="match status" value="1"/>
</dbReference>
<evidence type="ECO:0000256" key="2">
    <source>
        <dbReference type="ARBA" id="ARBA00022801"/>
    </source>
</evidence>
<accession>A0A543AJY8</accession>
<dbReference type="OrthoDB" id="9787585at2"/>
<dbReference type="InterPro" id="IPR027417">
    <property type="entry name" value="P-loop_NTPase"/>
</dbReference>
<dbReference type="GO" id="GO:0005524">
    <property type="term" value="F:ATP binding"/>
    <property type="evidence" value="ECO:0007669"/>
    <property type="project" value="UniProtKB-UniRule"/>
</dbReference>